<dbReference type="EMBL" id="JWJG01000028">
    <property type="protein sequence ID" value="KIF80974.1"/>
    <property type="molecule type" value="Genomic_DNA"/>
</dbReference>
<evidence type="ECO:0000259" key="7">
    <source>
        <dbReference type="Pfam" id="PF24827"/>
    </source>
</evidence>
<keyword evidence="3 5" id="KW-0378">Hydrolase</keyword>
<evidence type="ECO:0000256" key="4">
    <source>
        <dbReference type="ARBA" id="ARBA00022833"/>
    </source>
</evidence>
<comment type="caution">
    <text evidence="8">The sequence shown here is derived from an EMBL/GenBank/DDBJ whole genome shotgun (WGS) entry which is preliminary data.</text>
</comment>
<keyword evidence="2 5" id="KW-0479">Metal-binding</keyword>
<reference evidence="8 9" key="1">
    <citation type="submission" date="2014-12" db="EMBL/GenBank/DDBJ databases">
        <title>Denitrispirillum autotrophicum gen. nov., sp. nov., Denitrifying, Facultatively Autotrophic Bacteria Isolated from Rice Paddy Soil.</title>
        <authorList>
            <person name="Ishii S."/>
            <person name="Ashida N."/>
            <person name="Ohno H."/>
            <person name="Otsuka S."/>
            <person name="Yokota A."/>
            <person name="Senoo K."/>
        </authorList>
    </citation>
    <scope>NUCLEOTIDE SEQUENCE [LARGE SCALE GENOMIC DNA]</scope>
    <source>
        <strain evidence="8 9">TSA66</strain>
    </source>
</reference>
<dbReference type="SUPFAM" id="SSF53187">
    <property type="entry name" value="Zn-dependent exopeptidases"/>
    <property type="match status" value="1"/>
</dbReference>
<comment type="function">
    <text evidence="5">Transforms N(2)-succinylglutamate into succinate and glutamate.</text>
</comment>
<dbReference type="GO" id="GO:0019545">
    <property type="term" value="P:L-arginine catabolic process to succinate"/>
    <property type="evidence" value="ECO:0007669"/>
    <property type="project" value="UniProtKB-UniRule"/>
</dbReference>
<dbReference type="InterPro" id="IPR007036">
    <property type="entry name" value="Aste_AspA_hybrid_dom"/>
</dbReference>
<dbReference type="GO" id="GO:0009017">
    <property type="term" value="F:succinylglutamate desuccinylase activity"/>
    <property type="evidence" value="ECO:0007669"/>
    <property type="project" value="UniProtKB-EC"/>
</dbReference>
<organism evidence="8 9">
    <name type="scientific">Noviherbaspirillum autotrophicum</name>
    <dbReference type="NCBI Taxonomy" id="709839"/>
    <lineage>
        <taxon>Bacteria</taxon>
        <taxon>Pseudomonadati</taxon>
        <taxon>Pseudomonadota</taxon>
        <taxon>Betaproteobacteria</taxon>
        <taxon>Burkholderiales</taxon>
        <taxon>Oxalobacteraceae</taxon>
        <taxon>Noviherbaspirillum</taxon>
    </lineage>
</organism>
<comment type="pathway">
    <text evidence="5">Amino-acid degradation; L-arginine degradation via AST pathway; L-glutamate and succinate from L-arginine: step 5/5.</text>
</comment>
<keyword evidence="1 5" id="KW-0056">Arginine metabolism</keyword>
<feature type="domain" description="AstE/AspA barrel-sandwich hybrid" evidence="6">
    <location>
        <begin position="254"/>
        <end position="326"/>
    </location>
</feature>
<dbReference type="GO" id="GO:0019544">
    <property type="term" value="P:L-arginine catabolic process to L-glutamate"/>
    <property type="evidence" value="ECO:0007669"/>
    <property type="project" value="UniProtKB-UniRule"/>
</dbReference>
<protein>
    <recommendedName>
        <fullName evidence="5">Succinylglutamate desuccinylase</fullName>
        <ecNumber evidence="5">3.5.1.96</ecNumber>
    </recommendedName>
</protein>
<dbReference type="EC" id="3.5.1.96" evidence="5"/>
<dbReference type="InterPro" id="IPR016681">
    <property type="entry name" value="SuccinylGlu_desuccinylase"/>
</dbReference>
<dbReference type="Pfam" id="PF04952">
    <property type="entry name" value="AstE_AspA_hybrid"/>
    <property type="match status" value="1"/>
</dbReference>
<dbReference type="GO" id="GO:0016788">
    <property type="term" value="F:hydrolase activity, acting on ester bonds"/>
    <property type="evidence" value="ECO:0007669"/>
    <property type="project" value="UniProtKB-UniRule"/>
</dbReference>
<dbReference type="HAMAP" id="MF_00767">
    <property type="entry name" value="Arg_catab_AstE"/>
    <property type="match status" value="1"/>
</dbReference>
<dbReference type="InterPro" id="IPR050178">
    <property type="entry name" value="AspA/AstE_fam"/>
</dbReference>
<feature type="active site" evidence="5">
    <location>
        <position position="216"/>
    </location>
</feature>
<dbReference type="GO" id="GO:0008270">
    <property type="term" value="F:zinc ion binding"/>
    <property type="evidence" value="ECO:0007669"/>
    <property type="project" value="UniProtKB-UniRule"/>
</dbReference>
<dbReference type="InterPro" id="IPR055438">
    <property type="entry name" value="AstE_AspA_cat"/>
</dbReference>
<proteinExistence type="inferred from homology"/>
<evidence type="ECO:0000256" key="1">
    <source>
        <dbReference type="ARBA" id="ARBA00022503"/>
    </source>
</evidence>
<comment type="cofactor">
    <cofactor evidence="5">
        <name>Zn(2+)</name>
        <dbReference type="ChEBI" id="CHEBI:29105"/>
    </cofactor>
    <text evidence="5">Binds 1 zinc ion per subunit.</text>
</comment>
<gene>
    <name evidence="5" type="primary">astE</name>
    <name evidence="8" type="ORF">TSA66_09320</name>
</gene>
<sequence length="328" mass="34684">MDGLSQAVRALAQANVSGIAGSFGNAGWSVRMPASGILQLTSPTHSPRRPRLLLSVGIHGDETAPIELLGHLLHELAQTPRALALDLMIVVGNPAAIEQEKRFVDADLNRMFSDHRDAVQAAAEAVRADEIMRATASFFAEGGTQKWHFDLHTAIRPSLYPAFAVLPGVLEGARRHILLGWLGSAGIGAAILNRNPAGTYSAYTAGACGATSATIELGQVAALGCNDLSRFDAARAALAAFLRGGAPPASAGMPHVFKVAQELVKRSESFRLAFDRDTPNFAAFQPGMVVAQDGAAIYRVGAETEYVVFPNPDVRIGLRAGLMVVRVE</sequence>
<dbReference type="Pfam" id="PF24827">
    <property type="entry name" value="AstE_AspA_cat"/>
    <property type="match status" value="1"/>
</dbReference>
<dbReference type="STRING" id="709839.TSA66_09320"/>
<evidence type="ECO:0000259" key="6">
    <source>
        <dbReference type="Pfam" id="PF04952"/>
    </source>
</evidence>
<dbReference type="AlphaFoldDB" id="A0A0C2BLX1"/>
<comment type="catalytic activity">
    <reaction evidence="5">
        <text>N-succinyl-L-glutamate + H2O = L-glutamate + succinate</text>
        <dbReference type="Rhea" id="RHEA:15169"/>
        <dbReference type="ChEBI" id="CHEBI:15377"/>
        <dbReference type="ChEBI" id="CHEBI:29985"/>
        <dbReference type="ChEBI" id="CHEBI:30031"/>
        <dbReference type="ChEBI" id="CHEBI:58763"/>
        <dbReference type="EC" id="3.5.1.96"/>
    </reaction>
</comment>
<evidence type="ECO:0000313" key="8">
    <source>
        <dbReference type="EMBL" id="KIF80974.1"/>
    </source>
</evidence>
<dbReference type="PANTHER" id="PTHR15162">
    <property type="entry name" value="ASPARTOACYLASE"/>
    <property type="match status" value="1"/>
</dbReference>
<feature type="binding site" evidence="5">
    <location>
        <position position="59"/>
    </location>
    <ligand>
        <name>Zn(2+)</name>
        <dbReference type="ChEBI" id="CHEBI:29105"/>
    </ligand>
</feature>
<evidence type="ECO:0000256" key="5">
    <source>
        <dbReference type="HAMAP-Rule" id="MF_00767"/>
    </source>
</evidence>
<dbReference type="PANTHER" id="PTHR15162:SF7">
    <property type="entry name" value="SUCCINYLGLUTAMATE DESUCCINYLASE"/>
    <property type="match status" value="1"/>
</dbReference>
<evidence type="ECO:0000256" key="2">
    <source>
        <dbReference type="ARBA" id="ARBA00022723"/>
    </source>
</evidence>
<name>A0A0C2BLX1_9BURK</name>
<evidence type="ECO:0000313" key="9">
    <source>
        <dbReference type="Proteomes" id="UP000031572"/>
    </source>
</evidence>
<dbReference type="Proteomes" id="UP000031572">
    <property type="component" value="Unassembled WGS sequence"/>
</dbReference>
<comment type="similarity">
    <text evidence="5">Belongs to the AspA/AstE family. Succinylglutamate desuccinylase subfamily.</text>
</comment>
<feature type="binding site" evidence="5">
    <location>
        <position position="62"/>
    </location>
    <ligand>
        <name>Zn(2+)</name>
        <dbReference type="ChEBI" id="CHEBI:29105"/>
    </ligand>
</feature>
<accession>A0A0C2BLX1</accession>
<dbReference type="RefSeq" id="WP_040039794.1">
    <property type="nucleotide sequence ID" value="NZ_JWJG01000028.1"/>
</dbReference>
<keyword evidence="9" id="KW-1185">Reference proteome</keyword>
<keyword evidence="4 5" id="KW-0862">Zinc</keyword>
<dbReference type="NCBIfam" id="NF003706">
    <property type="entry name" value="PRK05324.1"/>
    <property type="match status" value="1"/>
</dbReference>
<feature type="binding site" evidence="5">
    <location>
        <position position="152"/>
    </location>
    <ligand>
        <name>Zn(2+)</name>
        <dbReference type="ChEBI" id="CHEBI:29105"/>
    </ligand>
</feature>
<dbReference type="Gene3D" id="3.40.630.10">
    <property type="entry name" value="Zn peptidases"/>
    <property type="match status" value="1"/>
</dbReference>
<dbReference type="UniPathway" id="UPA00185">
    <property type="reaction ID" value="UER00283"/>
</dbReference>
<feature type="domain" description="Succinylglutamate desuccinylase/Aspartoacylase catalytic" evidence="7">
    <location>
        <begin position="50"/>
        <end position="241"/>
    </location>
</feature>
<evidence type="ECO:0000256" key="3">
    <source>
        <dbReference type="ARBA" id="ARBA00022801"/>
    </source>
</evidence>